<dbReference type="EMBL" id="CP080598">
    <property type="protein sequence ID" value="QYX31579.1"/>
    <property type="molecule type" value="Genomic_DNA"/>
</dbReference>
<organism evidence="1 2">
    <name type="scientific">Sphaerospermopsis torques-reginae ITEP-024</name>
    <dbReference type="NCBI Taxonomy" id="984208"/>
    <lineage>
        <taxon>Bacteria</taxon>
        <taxon>Bacillati</taxon>
        <taxon>Cyanobacteriota</taxon>
        <taxon>Cyanophyceae</taxon>
        <taxon>Nostocales</taxon>
        <taxon>Aphanizomenonaceae</taxon>
        <taxon>Sphaerospermopsis</taxon>
        <taxon>Sphaerospermopsis torques-reginae</taxon>
    </lineage>
</organism>
<keyword evidence="2" id="KW-1185">Reference proteome</keyword>
<dbReference type="Proteomes" id="UP000826540">
    <property type="component" value="Chromosome"/>
</dbReference>
<reference evidence="1 2" key="1">
    <citation type="journal article" date="2022" name="J. Am. Chem. Soc.">
        <title>Biosynthesis of Guanitoxin Enables Global Environmental Detection in Freshwater Cyanobacteria.</title>
        <authorList>
            <person name="Lima S.T."/>
            <person name="Fallon T.R."/>
            <person name="Cordoza J.L."/>
            <person name="Chekan J.R."/>
            <person name="Delbaje E."/>
            <person name="Hopiavuori A.R."/>
            <person name="Alvarenga D.O."/>
            <person name="Wood S.M."/>
            <person name="Luhavaya H."/>
            <person name="Baumgartner J.T."/>
            <person name="Dorr F.A."/>
            <person name="Etchegaray A."/>
            <person name="Pinto E."/>
            <person name="McKinnie S.M.K."/>
            <person name="Fiore M.F."/>
            <person name="Moore B.S."/>
        </authorList>
    </citation>
    <scope>NUCLEOTIDE SEQUENCE [LARGE SCALE GENOMIC DNA]</scope>
    <source>
        <strain evidence="1 2">ITEP-024</strain>
    </source>
</reference>
<name>A0ABX8WYW1_9CYAN</name>
<dbReference type="RefSeq" id="WP_220609602.1">
    <property type="nucleotide sequence ID" value="NZ_CP080598.1"/>
</dbReference>
<evidence type="ECO:0000313" key="1">
    <source>
        <dbReference type="EMBL" id="QYX31579.1"/>
    </source>
</evidence>
<protein>
    <submittedName>
        <fullName evidence="1">COP23 domain-containing protein</fullName>
    </submittedName>
</protein>
<sequence>MKSSQWLLFISLFIVNLILTGCKEPEKVVFSCETDNNGEHTTKVKYQNQTRDLIVWKRTDFVKAGFPPQRRCEEVTPKLQDAYDNGTLPTLTWGYTEAQNNVNKRFKSLCTTTEKECHTLILTLLESDDADNELKKFTAVLNGDASSAYQNSSDCKPPQQTGANLTCTVDIFKVFNK</sequence>
<dbReference type="PROSITE" id="PS51257">
    <property type="entry name" value="PROKAR_LIPOPROTEIN"/>
    <property type="match status" value="1"/>
</dbReference>
<dbReference type="InterPro" id="IPR025478">
    <property type="entry name" value="COP23"/>
</dbReference>
<proteinExistence type="predicted"/>
<dbReference type="Pfam" id="PF14218">
    <property type="entry name" value="COP23"/>
    <property type="match status" value="1"/>
</dbReference>
<gene>
    <name evidence="1" type="ORF">K2F26_22765</name>
</gene>
<accession>A0ABX8WYW1</accession>
<evidence type="ECO:0000313" key="2">
    <source>
        <dbReference type="Proteomes" id="UP000826540"/>
    </source>
</evidence>